<dbReference type="PRINTS" id="PR00457">
    <property type="entry name" value="ANPEROXIDASE"/>
</dbReference>
<feature type="chain" id="PRO_5046780022" evidence="4">
    <location>
        <begin position="23"/>
        <end position="615"/>
    </location>
</feature>
<keyword evidence="5" id="KW-0560">Oxidoreductase</keyword>
<dbReference type="Proteomes" id="UP001521150">
    <property type="component" value="Unassembled WGS sequence"/>
</dbReference>
<comment type="caution">
    <text evidence="5">The sequence shown here is derived from an EMBL/GenBank/DDBJ whole genome shotgun (WGS) entry which is preliminary data.</text>
</comment>
<dbReference type="PROSITE" id="PS50292">
    <property type="entry name" value="PEROXIDASE_3"/>
    <property type="match status" value="1"/>
</dbReference>
<dbReference type="InterPro" id="IPR010255">
    <property type="entry name" value="Haem_peroxidase_sf"/>
</dbReference>
<evidence type="ECO:0000313" key="5">
    <source>
        <dbReference type="EMBL" id="MCE7002265.1"/>
    </source>
</evidence>
<gene>
    <name evidence="5" type="ORF">LWC34_05395</name>
</gene>
<accession>A0ABS8Z385</accession>
<evidence type="ECO:0000256" key="2">
    <source>
        <dbReference type="ARBA" id="ARBA00022525"/>
    </source>
</evidence>
<reference evidence="5 6" key="1">
    <citation type="submission" date="2021-12" db="EMBL/GenBank/DDBJ databases">
        <title>Genome sequence of Kibdelosporangium philippinense ATCC 49844.</title>
        <authorList>
            <person name="Fedorov E.A."/>
            <person name="Omeragic M."/>
            <person name="Shalygina K.F."/>
            <person name="Maclea K.S."/>
        </authorList>
    </citation>
    <scope>NUCLEOTIDE SEQUENCE [LARGE SCALE GENOMIC DNA]</scope>
    <source>
        <strain evidence="5 6">ATCC 49844</strain>
    </source>
</reference>
<feature type="signal peptide" evidence="4">
    <location>
        <begin position="1"/>
        <end position="22"/>
    </location>
</feature>
<keyword evidence="6" id="KW-1185">Reference proteome</keyword>
<evidence type="ECO:0000256" key="3">
    <source>
        <dbReference type="ARBA" id="ARBA00023180"/>
    </source>
</evidence>
<comment type="subcellular location">
    <subcellularLocation>
        <location evidence="1">Secreted</location>
    </subcellularLocation>
</comment>
<dbReference type="GO" id="GO:0004601">
    <property type="term" value="F:peroxidase activity"/>
    <property type="evidence" value="ECO:0007669"/>
    <property type="project" value="UniProtKB-KW"/>
</dbReference>
<dbReference type="EMBL" id="JAJVCN010000001">
    <property type="protein sequence ID" value="MCE7002265.1"/>
    <property type="molecule type" value="Genomic_DNA"/>
</dbReference>
<dbReference type="PANTHER" id="PTHR11475:SF4">
    <property type="entry name" value="CHORION PEROXIDASE"/>
    <property type="match status" value="1"/>
</dbReference>
<evidence type="ECO:0000256" key="4">
    <source>
        <dbReference type="SAM" id="SignalP"/>
    </source>
</evidence>
<dbReference type="Pfam" id="PF03098">
    <property type="entry name" value="An_peroxidase"/>
    <property type="match status" value="2"/>
</dbReference>
<keyword evidence="5" id="KW-0575">Peroxidase</keyword>
<keyword evidence="2" id="KW-0964">Secreted</keyword>
<dbReference type="Gene3D" id="1.10.640.10">
    <property type="entry name" value="Haem peroxidase domain superfamily, animal type"/>
    <property type="match status" value="1"/>
</dbReference>
<name>A0ABS8Z385_9PSEU</name>
<protein>
    <submittedName>
        <fullName evidence="5">Peroxidase family protein</fullName>
    </submittedName>
</protein>
<dbReference type="SUPFAM" id="SSF48113">
    <property type="entry name" value="Heme-dependent peroxidases"/>
    <property type="match status" value="1"/>
</dbReference>
<dbReference type="InterPro" id="IPR019791">
    <property type="entry name" value="Haem_peroxidase_animal"/>
</dbReference>
<dbReference type="InterPro" id="IPR037120">
    <property type="entry name" value="Haem_peroxidase_sf_animal"/>
</dbReference>
<evidence type="ECO:0000256" key="1">
    <source>
        <dbReference type="ARBA" id="ARBA00004613"/>
    </source>
</evidence>
<dbReference type="PANTHER" id="PTHR11475">
    <property type="entry name" value="OXIDASE/PEROXIDASE"/>
    <property type="match status" value="1"/>
</dbReference>
<evidence type="ECO:0000313" key="6">
    <source>
        <dbReference type="Proteomes" id="UP001521150"/>
    </source>
</evidence>
<sequence length="615" mass="67609">MITRIMALLAVIGLVTPSSVHARPPLMEIQSLDGSGNNLVHPDWGKAGTPYSRLAPARYADGIGAEVTGPAPRYISNRIFNDTGQPLFSSRHTSQWIVAWGQFVDHTFALRADSDKREGITFDNADPMESFHSDAPSIPFARSRYTGGETTPREQINTLNSYIDAYAVYGDDNRRLEWMREGPVDGNMANNSAKLLLSNGFLPRRTFRGDPDSAPVMDNTTVEGLDRLAVAGDFRANENTGLLAVQTLFAREHNRIVDLLPKGLSEEEKFQIARRVVIATQQYITYNEFLPTLGIRLPGYRGYNPAVNPSLATEFATAAYRIHSMVPSDFTVEAEAGKYSEAQLNAWRAQGVTVARQGTRIRLGVPPSLVMFNPDLVEQLDLGPILVGLNKPVQRRNDEMIDNLLRSLPISLGPTTVIFDITSIDIQRGRDHGLPSYNDLRRAVGLPAKPDFRSITGEATEAFPTDPLLTPGKEIDDPNSLDFLSLRDINGKPIPLTSPEAKTSAVAGQRRTTTAARLKAIYGDVSTVDAFVGMISEPLVPGTEFGELQLAIWQRQFGALRDGDRFFYLNDPALAMIRAKFGIDYRRSLGDVIAANTGIRRSQLTSNVFLTSGSS</sequence>
<keyword evidence="3" id="KW-0325">Glycoprotein</keyword>
<keyword evidence="4" id="KW-0732">Signal</keyword>
<proteinExistence type="predicted"/>
<organism evidence="5 6">
    <name type="scientific">Kibdelosporangium philippinense</name>
    <dbReference type="NCBI Taxonomy" id="211113"/>
    <lineage>
        <taxon>Bacteria</taxon>
        <taxon>Bacillati</taxon>
        <taxon>Actinomycetota</taxon>
        <taxon>Actinomycetes</taxon>
        <taxon>Pseudonocardiales</taxon>
        <taxon>Pseudonocardiaceae</taxon>
        <taxon>Kibdelosporangium</taxon>
    </lineage>
</organism>
<dbReference type="RefSeq" id="WP_233723290.1">
    <property type="nucleotide sequence ID" value="NZ_JAJVCN010000001.1"/>
</dbReference>